<dbReference type="EMBL" id="AP028910">
    <property type="protein sequence ID" value="BES90077.1"/>
    <property type="molecule type" value="Genomic_DNA"/>
</dbReference>
<dbReference type="InterPro" id="IPR000299">
    <property type="entry name" value="FERM_domain"/>
</dbReference>
<evidence type="ECO:0000256" key="6">
    <source>
        <dbReference type="SAM" id="Phobius"/>
    </source>
</evidence>
<keyword evidence="6" id="KW-1133">Transmembrane helix</keyword>
<keyword evidence="3" id="KW-0965">Cell junction</keyword>
<feature type="compositionally biased region" description="Pro residues" evidence="5">
    <location>
        <begin position="496"/>
        <end position="509"/>
    </location>
</feature>
<dbReference type="CDD" id="cd17102">
    <property type="entry name" value="FERM_F1_FRMD3"/>
    <property type="match status" value="1"/>
</dbReference>
<dbReference type="InterPro" id="IPR019748">
    <property type="entry name" value="FERM_central"/>
</dbReference>
<evidence type="ECO:0000256" key="5">
    <source>
        <dbReference type="SAM" id="MobiDB-lite"/>
    </source>
</evidence>
<dbReference type="Pfam" id="PF09379">
    <property type="entry name" value="FERM_N"/>
    <property type="match status" value="1"/>
</dbReference>
<dbReference type="InterPro" id="IPR014847">
    <property type="entry name" value="FA"/>
</dbReference>
<dbReference type="CDD" id="cd14473">
    <property type="entry name" value="FERM_B-lobe"/>
    <property type="match status" value="1"/>
</dbReference>
<dbReference type="SUPFAM" id="SSF50729">
    <property type="entry name" value="PH domain-like"/>
    <property type="match status" value="1"/>
</dbReference>
<dbReference type="Pfam" id="PF00373">
    <property type="entry name" value="FERM_M"/>
    <property type="match status" value="1"/>
</dbReference>
<dbReference type="InterPro" id="IPR018979">
    <property type="entry name" value="FERM_N"/>
</dbReference>
<dbReference type="InterPro" id="IPR011993">
    <property type="entry name" value="PH-like_dom_sf"/>
</dbReference>
<dbReference type="PRINTS" id="PR00661">
    <property type="entry name" value="ERMFAMILY"/>
</dbReference>
<evidence type="ECO:0000256" key="1">
    <source>
        <dbReference type="ARBA" id="ARBA00004536"/>
    </source>
</evidence>
<dbReference type="PANTHER" id="PTHR23280">
    <property type="entry name" value="4.1 G PROTEIN"/>
    <property type="match status" value="1"/>
</dbReference>
<feature type="compositionally biased region" description="Pro residues" evidence="5">
    <location>
        <begin position="442"/>
        <end position="456"/>
    </location>
</feature>
<feature type="domain" description="FERM" evidence="7">
    <location>
        <begin position="14"/>
        <end position="302"/>
    </location>
</feature>
<dbReference type="Gene3D" id="3.10.20.90">
    <property type="entry name" value="Phosphatidylinositol 3-kinase Catalytic Subunit, Chain A, domain 1"/>
    <property type="match status" value="1"/>
</dbReference>
<name>A0ABN7AFQ1_9HEMI</name>
<feature type="compositionally biased region" description="Low complexity" evidence="5">
    <location>
        <begin position="480"/>
        <end position="495"/>
    </location>
</feature>
<reference evidence="8 9" key="1">
    <citation type="submission" date="2023-09" db="EMBL/GenBank/DDBJ databases">
        <title>Nesidiocoris tenuis whole genome shotgun sequence.</title>
        <authorList>
            <person name="Shibata T."/>
            <person name="Shimoda M."/>
            <person name="Kobayashi T."/>
            <person name="Uehara T."/>
        </authorList>
    </citation>
    <scope>NUCLEOTIDE SEQUENCE [LARGE SCALE GENOMIC DNA]</scope>
    <source>
        <strain evidence="8 9">Japan</strain>
    </source>
</reference>
<accession>A0ABN7AFQ1</accession>
<organism evidence="8 9">
    <name type="scientific">Nesidiocoris tenuis</name>
    <dbReference type="NCBI Taxonomy" id="355587"/>
    <lineage>
        <taxon>Eukaryota</taxon>
        <taxon>Metazoa</taxon>
        <taxon>Ecdysozoa</taxon>
        <taxon>Arthropoda</taxon>
        <taxon>Hexapoda</taxon>
        <taxon>Insecta</taxon>
        <taxon>Pterygota</taxon>
        <taxon>Neoptera</taxon>
        <taxon>Paraneoptera</taxon>
        <taxon>Hemiptera</taxon>
        <taxon>Heteroptera</taxon>
        <taxon>Panheteroptera</taxon>
        <taxon>Cimicomorpha</taxon>
        <taxon>Miridae</taxon>
        <taxon>Dicyphina</taxon>
        <taxon>Nesidiocoris</taxon>
    </lineage>
</organism>
<evidence type="ECO:0000259" key="7">
    <source>
        <dbReference type="PROSITE" id="PS50057"/>
    </source>
</evidence>
<dbReference type="SMART" id="SM01196">
    <property type="entry name" value="FERM_C"/>
    <property type="match status" value="1"/>
</dbReference>
<dbReference type="SUPFAM" id="SSF54236">
    <property type="entry name" value="Ubiquitin-like"/>
    <property type="match status" value="1"/>
</dbReference>
<gene>
    <name evidence="8" type="ORF">NTJ_02884</name>
</gene>
<dbReference type="InterPro" id="IPR019749">
    <property type="entry name" value="Band_41_domain"/>
</dbReference>
<dbReference type="InterPro" id="IPR029071">
    <property type="entry name" value="Ubiquitin-like_domsf"/>
</dbReference>
<dbReference type="InterPro" id="IPR000798">
    <property type="entry name" value="Ez/rad/moesin-like"/>
</dbReference>
<dbReference type="Pfam" id="PF09380">
    <property type="entry name" value="FERM_C"/>
    <property type="match status" value="1"/>
</dbReference>
<feature type="region of interest" description="Disordered" evidence="5">
    <location>
        <begin position="441"/>
        <end position="511"/>
    </location>
</feature>
<sequence>MFKFGSKSDMNVGYQCNVRLLDDAEILECQLSAADKGSNLLDHICEQLNLVEKDYFGLRYVDTARQRHWLDLSKSVIKQIKDMDPILFNFRVKFYPPDPFKLKEDITRYHIFLQLKRDLVHGRLYCTQHESSYLAALIVQAEYGDYDPDVHIDNYVTAMKLLLKQTQQIEEKIMEIHQDELKGMEPTTAENTFLRKVVTLDTYGIDPHPVKVPDHKGNQLYLGINYQGILTFQGVLKLHHFRWPEVNKLKFEGKMFIIHLIYREDARSKKKHTVGFKCPTVSACRHVWRCAIEQMLFFTVPSSSSIPSVITGGSIFSFGGKFRYTGRVEKEVLEDHPRDDQPSIVRSSSLRIKASSVPDTPMTPLTSDIDSCIMQPSGGDSQGFMSEDYLMNESMLDSSSNVLSNSDIRGSLSDYFFHESLGHSYSESHLMRVTQRMSRMPKPMPLLPTAKPPPPQTSSAAHVPTASRELQSHVPPPLPQLLHSQSQLPRTSSLLPPSPSPPPPPPPASPSSSSKFHFMRVFWPSFITAATIVVAIIVILLETDSEAFSAIRQMPEMVTLRTQYYEQIKQYFKL</sequence>
<dbReference type="PROSITE" id="PS00660">
    <property type="entry name" value="FERM_1"/>
    <property type="match status" value="1"/>
</dbReference>
<comment type="subcellular location">
    <subcellularLocation>
        <location evidence="1">Cell junction</location>
        <location evidence="1">Adherens junction</location>
    </subcellularLocation>
    <subcellularLocation>
        <location evidence="4">Cell projection</location>
        <location evidence="4">Rhabdomere</location>
    </subcellularLocation>
</comment>
<dbReference type="InterPro" id="IPR019747">
    <property type="entry name" value="FERM_CS"/>
</dbReference>
<evidence type="ECO:0000313" key="9">
    <source>
        <dbReference type="Proteomes" id="UP001307889"/>
    </source>
</evidence>
<dbReference type="SUPFAM" id="SSF47031">
    <property type="entry name" value="Second domain of FERM"/>
    <property type="match status" value="1"/>
</dbReference>
<evidence type="ECO:0000313" key="8">
    <source>
        <dbReference type="EMBL" id="BES90077.1"/>
    </source>
</evidence>
<evidence type="ECO:0000256" key="4">
    <source>
        <dbReference type="ARBA" id="ARBA00043944"/>
    </source>
</evidence>
<evidence type="ECO:0000256" key="2">
    <source>
        <dbReference type="ARBA" id="ARBA00022025"/>
    </source>
</evidence>
<proteinExistence type="predicted"/>
<dbReference type="SMART" id="SM00295">
    <property type="entry name" value="B41"/>
    <property type="match status" value="1"/>
</dbReference>
<protein>
    <recommendedName>
        <fullName evidence="2">Moesin/ezrin/radixin homolog 1</fullName>
    </recommendedName>
</protein>
<dbReference type="InterPro" id="IPR035963">
    <property type="entry name" value="FERM_2"/>
</dbReference>
<dbReference type="Gene3D" id="2.30.29.30">
    <property type="entry name" value="Pleckstrin-homology domain (PH domain)/Phosphotyrosine-binding domain (PTB)"/>
    <property type="match status" value="1"/>
</dbReference>
<dbReference type="PANTHER" id="PTHR23280:SF32">
    <property type="entry name" value="FI22325P1"/>
    <property type="match status" value="1"/>
</dbReference>
<keyword evidence="9" id="KW-1185">Reference proteome</keyword>
<feature type="transmembrane region" description="Helical" evidence="6">
    <location>
        <begin position="521"/>
        <end position="541"/>
    </location>
</feature>
<dbReference type="Proteomes" id="UP001307889">
    <property type="component" value="Chromosome 2"/>
</dbReference>
<dbReference type="PRINTS" id="PR00935">
    <property type="entry name" value="BAND41"/>
</dbReference>
<dbReference type="PROSITE" id="PS50057">
    <property type="entry name" value="FERM_3"/>
    <property type="match status" value="1"/>
</dbReference>
<dbReference type="InterPro" id="IPR014352">
    <property type="entry name" value="FERM/acyl-CoA-bd_prot_sf"/>
</dbReference>
<dbReference type="InterPro" id="IPR018980">
    <property type="entry name" value="FERM_PH-like_C"/>
</dbReference>
<dbReference type="SMART" id="SM01195">
    <property type="entry name" value="FA"/>
    <property type="match status" value="1"/>
</dbReference>
<evidence type="ECO:0000256" key="3">
    <source>
        <dbReference type="ARBA" id="ARBA00022949"/>
    </source>
</evidence>
<dbReference type="Gene3D" id="1.20.80.10">
    <property type="match status" value="1"/>
</dbReference>
<dbReference type="Pfam" id="PF08736">
    <property type="entry name" value="FA"/>
    <property type="match status" value="1"/>
</dbReference>
<keyword evidence="6" id="KW-0472">Membrane</keyword>
<keyword evidence="6" id="KW-0812">Transmembrane</keyword>